<sequence length="326" mass="37415">MNLLSWNIRGLGREEKKKVIRNLVYRFKSEIFFIRESKLKVFDSSVVRKLGGAWLTRGVGVDSEGASGGIITLWKEDSFLVKACISSRSCIILAEVLVNLNKEVVLCNIYAPTVAKERRELWDFILQAQTSFPIPWVIGGDFNTVFDQSERVGVGLNLGDMESFRRFILQAQVIDIPLIGWVNCNEKGFKGVVLRHKLKACKIRIKIWLVMHRKPEASSKVLESQSEQSRFQRRELGQIDYEGGSAQKAFKGRKEFARGLVEGERFGGNDVHISHLQFADDTILFIKPMVDFVFNVKRILQFFQGKTYGKVFLVFYYLEFENRLSP</sequence>
<evidence type="ECO:0000313" key="7">
    <source>
        <dbReference type="EMBL" id="KAK2635808.1"/>
    </source>
</evidence>
<evidence type="ECO:0000256" key="5">
    <source>
        <dbReference type="ARBA" id="ARBA00022842"/>
    </source>
</evidence>
<reference evidence="7" key="1">
    <citation type="journal article" date="2023" name="Plant J.">
        <title>Genome sequences and population genomics provide insights into the demographic history, inbreeding, and mutation load of two 'living fossil' tree species of Dipteronia.</title>
        <authorList>
            <person name="Feng Y."/>
            <person name="Comes H.P."/>
            <person name="Chen J."/>
            <person name="Zhu S."/>
            <person name="Lu R."/>
            <person name="Zhang X."/>
            <person name="Li P."/>
            <person name="Qiu J."/>
            <person name="Olsen K.M."/>
            <person name="Qiu Y."/>
        </authorList>
    </citation>
    <scope>NUCLEOTIDE SEQUENCE</scope>
    <source>
        <strain evidence="7">KIB01</strain>
    </source>
</reference>
<dbReference type="GO" id="GO:0006284">
    <property type="term" value="P:base-excision repair"/>
    <property type="evidence" value="ECO:0007669"/>
    <property type="project" value="TreeGrafter"/>
</dbReference>
<proteinExistence type="inferred from homology"/>
<evidence type="ECO:0000313" key="8">
    <source>
        <dbReference type="Proteomes" id="UP001280121"/>
    </source>
</evidence>
<name>A0AAD9WMV3_9ROSI</name>
<dbReference type="SUPFAM" id="SSF56219">
    <property type="entry name" value="DNase I-like"/>
    <property type="match status" value="1"/>
</dbReference>
<evidence type="ECO:0000256" key="2">
    <source>
        <dbReference type="ARBA" id="ARBA00007092"/>
    </source>
</evidence>
<dbReference type="Proteomes" id="UP001280121">
    <property type="component" value="Unassembled WGS sequence"/>
</dbReference>
<dbReference type="GO" id="GO:0003906">
    <property type="term" value="F:DNA-(apurinic or apyrimidinic site) endonuclease activity"/>
    <property type="evidence" value="ECO:0007669"/>
    <property type="project" value="TreeGrafter"/>
</dbReference>
<dbReference type="Pfam" id="PF03372">
    <property type="entry name" value="Exo_endo_phos"/>
    <property type="match status" value="1"/>
</dbReference>
<keyword evidence="4" id="KW-0378">Hydrolase</keyword>
<organism evidence="7 8">
    <name type="scientific">Dipteronia dyeriana</name>
    <dbReference type="NCBI Taxonomy" id="168575"/>
    <lineage>
        <taxon>Eukaryota</taxon>
        <taxon>Viridiplantae</taxon>
        <taxon>Streptophyta</taxon>
        <taxon>Embryophyta</taxon>
        <taxon>Tracheophyta</taxon>
        <taxon>Spermatophyta</taxon>
        <taxon>Magnoliopsida</taxon>
        <taxon>eudicotyledons</taxon>
        <taxon>Gunneridae</taxon>
        <taxon>Pentapetalae</taxon>
        <taxon>rosids</taxon>
        <taxon>malvids</taxon>
        <taxon>Sapindales</taxon>
        <taxon>Sapindaceae</taxon>
        <taxon>Hippocastanoideae</taxon>
        <taxon>Acereae</taxon>
        <taxon>Dipteronia</taxon>
    </lineage>
</organism>
<keyword evidence="8" id="KW-1185">Reference proteome</keyword>
<dbReference type="Gene3D" id="3.60.10.10">
    <property type="entry name" value="Endonuclease/exonuclease/phosphatase"/>
    <property type="match status" value="1"/>
</dbReference>
<gene>
    <name evidence="7" type="ORF">Ddye_030600</name>
</gene>
<evidence type="ECO:0000256" key="3">
    <source>
        <dbReference type="ARBA" id="ARBA00022723"/>
    </source>
</evidence>
<comment type="cofactor">
    <cofactor evidence="1">
        <name>Mg(2+)</name>
        <dbReference type="ChEBI" id="CHEBI:18420"/>
    </cofactor>
</comment>
<dbReference type="InterPro" id="IPR005135">
    <property type="entry name" value="Endo/exonuclease/phosphatase"/>
</dbReference>
<feature type="domain" description="Endonuclease/exonuclease/phosphatase" evidence="6">
    <location>
        <begin position="4"/>
        <end position="150"/>
    </location>
</feature>
<evidence type="ECO:0000259" key="6">
    <source>
        <dbReference type="Pfam" id="PF03372"/>
    </source>
</evidence>
<dbReference type="PANTHER" id="PTHR22748">
    <property type="entry name" value="AP ENDONUCLEASE"/>
    <property type="match status" value="1"/>
</dbReference>
<dbReference type="AlphaFoldDB" id="A0AAD9WMV3"/>
<keyword evidence="3" id="KW-0479">Metal-binding</keyword>
<comment type="caution">
    <text evidence="7">The sequence shown here is derived from an EMBL/GenBank/DDBJ whole genome shotgun (WGS) entry which is preliminary data.</text>
</comment>
<dbReference type="GO" id="GO:0008311">
    <property type="term" value="F:double-stranded DNA 3'-5' DNA exonuclease activity"/>
    <property type="evidence" value="ECO:0007669"/>
    <property type="project" value="TreeGrafter"/>
</dbReference>
<evidence type="ECO:0000256" key="1">
    <source>
        <dbReference type="ARBA" id="ARBA00001946"/>
    </source>
</evidence>
<protein>
    <recommendedName>
        <fullName evidence="6">Endonuclease/exonuclease/phosphatase domain-containing protein</fullName>
    </recommendedName>
</protein>
<dbReference type="InterPro" id="IPR004808">
    <property type="entry name" value="AP_endonuc_1"/>
</dbReference>
<dbReference type="GO" id="GO:0005634">
    <property type="term" value="C:nucleus"/>
    <property type="evidence" value="ECO:0007669"/>
    <property type="project" value="TreeGrafter"/>
</dbReference>
<dbReference type="GO" id="GO:0008081">
    <property type="term" value="F:phosphoric diester hydrolase activity"/>
    <property type="evidence" value="ECO:0007669"/>
    <property type="project" value="TreeGrafter"/>
</dbReference>
<keyword evidence="5" id="KW-0460">Magnesium</keyword>
<dbReference type="GO" id="GO:0046872">
    <property type="term" value="F:metal ion binding"/>
    <property type="evidence" value="ECO:0007669"/>
    <property type="project" value="UniProtKB-KW"/>
</dbReference>
<comment type="similarity">
    <text evidence="2">Belongs to the DNA repair enzymes AP/ExoA family.</text>
</comment>
<dbReference type="EMBL" id="JANJYI010000009">
    <property type="protein sequence ID" value="KAK2635808.1"/>
    <property type="molecule type" value="Genomic_DNA"/>
</dbReference>
<accession>A0AAD9WMV3</accession>
<dbReference type="InterPro" id="IPR036691">
    <property type="entry name" value="Endo/exonu/phosph_ase_sf"/>
</dbReference>
<evidence type="ECO:0000256" key="4">
    <source>
        <dbReference type="ARBA" id="ARBA00022801"/>
    </source>
</evidence>
<dbReference type="PANTHER" id="PTHR22748:SF19">
    <property type="entry name" value="ENDONUCLEASE_EXONUCLEASE_PHOSPHATASE DOMAIN-CONTAINING PROTEIN"/>
    <property type="match status" value="1"/>
</dbReference>